<dbReference type="CDD" id="cd06561">
    <property type="entry name" value="AlkD_like"/>
    <property type="match status" value="1"/>
</dbReference>
<evidence type="ECO:0000313" key="2">
    <source>
        <dbReference type="Proteomes" id="UP000183077"/>
    </source>
</evidence>
<dbReference type="RefSeq" id="WP_074746141.1">
    <property type="nucleotide sequence ID" value="NZ_FNYS01000008.1"/>
</dbReference>
<name>A0A1H6V2H6_9FLAO</name>
<reference evidence="1 2" key="1">
    <citation type="submission" date="2016-10" db="EMBL/GenBank/DDBJ databases">
        <authorList>
            <person name="de Groot N.N."/>
        </authorList>
    </citation>
    <scope>NUCLEOTIDE SEQUENCE [LARGE SCALE GENOMIC DNA]</scope>
    <source>
        <strain evidence="1 2">DSM 23048</strain>
    </source>
</reference>
<organism evidence="1 2">
    <name type="scientific">Myroides marinus</name>
    <dbReference type="NCBI Taxonomy" id="703342"/>
    <lineage>
        <taxon>Bacteria</taxon>
        <taxon>Pseudomonadati</taxon>
        <taxon>Bacteroidota</taxon>
        <taxon>Flavobacteriia</taxon>
        <taxon>Flavobacteriales</taxon>
        <taxon>Flavobacteriaceae</taxon>
        <taxon>Myroides</taxon>
    </lineage>
</organism>
<protein>
    <submittedName>
        <fullName evidence="1">3-methyladenine DNA glycosylase AlkD</fullName>
    </submittedName>
</protein>
<dbReference type="PANTHER" id="PTHR34070">
    <property type="entry name" value="ARMADILLO-TYPE FOLD"/>
    <property type="match status" value="1"/>
</dbReference>
<dbReference type="InterPro" id="IPR014825">
    <property type="entry name" value="DNA_alkylation"/>
</dbReference>
<evidence type="ECO:0000313" key="1">
    <source>
        <dbReference type="EMBL" id="SEI98779.1"/>
    </source>
</evidence>
<accession>A0A1H6V2H6</accession>
<dbReference type="SUPFAM" id="SSF48371">
    <property type="entry name" value="ARM repeat"/>
    <property type="match status" value="1"/>
</dbReference>
<gene>
    <name evidence="1" type="ORF">SAMN04488018_108138</name>
</gene>
<dbReference type="Proteomes" id="UP000183077">
    <property type="component" value="Unassembled WGS sequence"/>
</dbReference>
<dbReference type="GeneID" id="82257268"/>
<dbReference type="PANTHER" id="PTHR34070:SF1">
    <property type="entry name" value="DNA ALKYLATION REPAIR PROTEIN"/>
    <property type="match status" value="1"/>
</dbReference>
<dbReference type="AlphaFoldDB" id="A0A1H6V2H6"/>
<dbReference type="EMBL" id="FNYS01000008">
    <property type="protein sequence ID" value="SEI98779.1"/>
    <property type="molecule type" value="Genomic_DNA"/>
</dbReference>
<dbReference type="InterPro" id="IPR016024">
    <property type="entry name" value="ARM-type_fold"/>
</dbReference>
<sequence>MKELLSDVRQTLQDYVDPHNIITSSRFFKGDEQPKEYGVAKDILTKVGKELFKDLKSSPKEEIYALCNELWKSLYFEEAYIACIITKKLNRQYEAEDMKWFSVWLNEYVRSWADCDTLCCSTIGPLLSQFPDEVEKLKSWTTSTNRWMRRGAAVSLIVPAKKGLYLAEVFEIAELLMHDQDDLVQKGNGWMLKEASRVHQEKVFDFVMKYKDVMPRTTLRYAIEKMPLHLKAEAMKR</sequence>
<dbReference type="Gene3D" id="1.25.10.90">
    <property type="match status" value="1"/>
</dbReference>
<proteinExistence type="predicted"/>
<dbReference type="Pfam" id="PF08713">
    <property type="entry name" value="DNA_alkylation"/>
    <property type="match status" value="1"/>
</dbReference>